<dbReference type="GO" id="GO:0032259">
    <property type="term" value="P:methylation"/>
    <property type="evidence" value="ECO:0007669"/>
    <property type="project" value="UniProtKB-KW"/>
</dbReference>
<organism evidence="1 2">
    <name type="scientific">Tessaracoccus antarcticus</name>
    <dbReference type="NCBI Taxonomy" id="2479848"/>
    <lineage>
        <taxon>Bacteria</taxon>
        <taxon>Bacillati</taxon>
        <taxon>Actinomycetota</taxon>
        <taxon>Actinomycetes</taxon>
        <taxon>Propionibacteriales</taxon>
        <taxon>Propionibacteriaceae</taxon>
        <taxon>Tessaracoccus</taxon>
    </lineage>
</organism>
<accession>A0A3M0GHW0</accession>
<dbReference type="AlphaFoldDB" id="A0A3M0GHW0"/>
<sequence>MPELLLLRTPSANRVYSGEAAALSAAELEICAPFVRDVADQDLAGVGYLGFSTDELTADQLAIVATQSSAFALFEREGDMLRPLQLPVVEVLDDDLVTIPKYQGKTNEQFTRLLMNVTLAAVEREATGPRQVLDPLAGRGTTLSCALLLGHDAYGVDADEKAFEQMAAFLKTWLRRKRLKHTADVRPVRRDGKAVGKRFDATIRPEGRIMQLTMFTGDTRDSADLFGKKKFDAIVTDAPYGVVHGSTTDVRGGGKRDRTPARLLQDAVGVWASQLMHGGALGLSWNTFGLAREDLVEILEGAGLVVKTDGPWERFAHRVDASIRRDLMVAVKP</sequence>
<keyword evidence="1" id="KW-0489">Methyltransferase</keyword>
<protein>
    <submittedName>
        <fullName evidence="1">Site-specific DNA-methyltransferase</fullName>
    </submittedName>
</protein>
<dbReference type="EMBL" id="REFW01000001">
    <property type="protein sequence ID" value="RMB61173.1"/>
    <property type="molecule type" value="Genomic_DNA"/>
</dbReference>
<proteinExistence type="predicted"/>
<keyword evidence="1" id="KW-0808">Transferase</keyword>
<dbReference type="Proteomes" id="UP000275256">
    <property type="component" value="Unassembled WGS sequence"/>
</dbReference>
<gene>
    <name evidence="1" type="ORF">EAX62_00370</name>
</gene>
<dbReference type="SUPFAM" id="SSF53335">
    <property type="entry name" value="S-adenosyl-L-methionine-dependent methyltransferases"/>
    <property type="match status" value="1"/>
</dbReference>
<comment type="caution">
    <text evidence="1">The sequence shown here is derived from an EMBL/GenBank/DDBJ whole genome shotgun (WGS) entry which is preliminary data.</text>
</comment>
<dbReference type="RefSeq" id="WP_121899719.1">
    <property type="nucleotide sequence ID" value="NZ_REFW01000001.1"/>
</dbReference>
<dbReference type="Gene3D" id="3.40.50.150">
    <property type="entry name" value="Vaccinia Virus protein VP39"/>
    <property type="match status" value="1"/>
</dbReference>
<name>A0A3M0GHW0_9ACTN</name>
<reference evidence="1 2" key="1">
    <citation type="submission" date="2018-10" db="EMBL/GenBank/DDBJ databases">
        <title>Tessaracoccus antarcticuss sp. nov., isolated from sediment.</title>
        <authorList>
            <person name="Zhou L.Y."/>
            <person name="Du Z.J."/>
        </authorList>
    </citation>
    <scope>NUCLEOTIDE SEQUENCE [LARGE SCALE GENOMIC DNA]</scope>
    <source>
        <strain evidence="1 2">JDX10</strain>
    </source>
</reference>
<evidence type="ECO:0000313" key="1">
    <source>
        <dbReference type="EMBL" id="RMB61173.1"/>
    </source>
</evidence>
<dbReference type="OrthoDB" id="1637728at2"/>
<dbReference type="GO" id="GO:0008168">
    <property type="term" value="F:methyltransferase activity"/>
    <property type="evidence" value="ECO:0007669"/>
    <property type="project" value="UniProtKB-KW"/>
</dbReference>
<evidence type="ECO:0000313" key="2">
    <source>
        <dbReference type="Proteomes" id="UP000275256"/>
    </source>
</evidence>
<dbReference type="InterPro" id="IPR029063">
    <property type="entry name" value="SAM-dependent_MTases_sf"/>
</dbReference>
<keyword evidence="2" id="KW-1185">Reference proteome</keyword>